<evidence type="ECO:0000256" key="4">
    <source>
        <dbReference type="ARBA" id="ARBA00022475"/>
    </source>
</evidence>
<keyword evidence="6 10" id="KW-1133">Transmembrane helix</keyword>
<protein>
    <recommendedName>
        <fullName evidence="3 9">Flagellar biosynthetic protein FliR</fullName>
    </recommendedName>
</protein>
<evidence type="ECO:0000256" key="7">
    <source>
        <dbReference type="ARBA" id="ARBA00023136"/>
    </source>
</evidence>
<comment type="caution">
    <text evidence="11">The sequence shown here is derived from an EMBL/GenBank/DDBJ whole genome shotgun (WGS) entry which is preliminary data.</text>
</comment>
<keyword evidence="11" id="KW-0282">Flagellum</keyword>
<comment type="similarity">
    <text evidence="2 10">Belongs to the FliR/MopE/SpaR family.</text>
</comment>
<keyword evidence="5 10" id="KW-0812">Transmembrane</keyword>
<keyword evidence="11" id="KW-0969">Cilium</keyword>
<feature type="transmembrane region" description="Helical" evidence="10">
    <location>
        <begin position="142"/>
        <end position="170"/>
    </location>
</feature>
<proteinExistence type="inferred from homology"/>
<feature type="transmembrane region" description="Helical" evidence="10">
    <location>
        <begin position="219"/>
        <end position="241"/>
    </location>
</feature>
<dbReference type="InterPro" id="IPR006303">
    <property type="entry name" value="FliR"/>
</dbReference>
<feature type="transmembrane region" description="Helical" evidence="10">
    <location>
        <begin position="68"/>
        <end position="95"/>
    </location>
</feature>
<reference evidence="11 12" key="1">
    <citation type="submission" date="2018-01" db="EMBL/GenBank/DDBJ databases">
        <title>Glutamicibacter soli strain NHPC-3 Whole genome sequence and assembly.</title>
        <authorList>
            <person name="Choudhury P."/>
            <person name="Gupta D."/>
            <person name="Sengupta K."/>
            <person name="Jawed A."/>
            <person name="Sultana N."/>
            <person name="Saha P."/>
        </authorList>
    </citation>
    <scope>NUCLEOTIDE SEQUENCE [LARGE SCALE GENOMIC DNA]</scope>
    <source>
        <strain evidence="11 12">NHPC-3</strain>
    </source>
</reference>
<dbReference type="GO" id="GO:0009425">
    <property type="term" value="C:bacterial-type flagellum basal body"/>
    <property type="evidence" value="ECO:0007669"/>
    <property type="project" value="UniProtKB-SubCell"/>
</dbReference>
<dbReference type="RefSeq" id="WP_113607843.1">
    <property type="nucleotide sequence ID" value="NZ_POAF01000007.1"/>
</dbReference>
<evidence type="ECO:0000256" key="9">
    <source>
        <dbReference type="NCBIfam" id="TIGR01400"/>
    </source>
</evidence>
<comment type="function">
    <text evidence="1 10">Role in flagellar biosynthesis.</text>
</comment>
<evidence type="ECO:0000256" key="5">
    <source>
        <dbReference type="ARBA" id="ARBA00022692"/>
    </source>
</evidence>
<dbReference type="AlphaFoldDB" id="A0A365YAH8"/>
<dbReference type="GO" id="GO:0044780">
    <property type="term" value="P:bacterial-type flagellum assembly"/>
    <property type="evidence" value="ECO:0007669"/>
    <property type="project" value="UniProtKB-UniRule"/>
</dbReference>
<organism evidence="11 12">
    <name type="scientific">Glutamicibacter soli</name>
    <dbReference type="NCBI Taxonomy" id="453836"/>
    <lineage>
        <taxon>Bacteria</taxon>
        <taxon>Bacillati</taxon>
        <taxon>Actinomycetota</taxon>
        <taxon>Actinomycetes</taxon>
        <taxon>Micrococcales</taxon>
        <taxon>Micrococcaceae</taxon>
        <taxon>Glutamicibacter</taxon>
    </lineage>
</organism>
<dbReference type="PANTHER" id="PTHR30065">
    <property type="entry name" value="FLAGELLAR BIOSYNTHETIC PROTEIN FLIR"/>
    <property type="match status" value="1"/>
</dbReference>
<dbReference type="PRINTS" id="PR00953">
    <property type="entry name" value="TYPE3IMRPROT"/>
</dbReference>
<dbReference type="NCBIfam" id="TIGR01400">
    <property type="entry name" value="fliR"/>
    <property type="match status" value="1"/>
</dbReference>
<dbReference type="PANTHER" id="PTHR30065:SF1">
    <property type="entry name" value="SURFACE PRESENTATION OF ANTIGENS PROTEIN SPAR"/>
    <property type="match status" value="1"/>
</dbReference>
<evidence type="ECO:0000256" key="1">
    <source>
        <dbReference type="ARBA" id="ARBA00002578"/>
    </source>
</evidence>
<dbReference type="GO" id="GO:0006605">
    <property type="term" value="P:protein targeting"/>
    <property type="evidence" value="ECO:0007669"/>
    <property type="project" value="UniProtKB-UniRule"/>
</dbReference>
<evidence type="ECO:0000313" key="12">
    <source>
        <dbReference type="Proteomes" id="UP000252167"/>
    </source>
</evidence>
<evidence type="ECO:0000256" key="10">
    <source>
        <dbReference type="RuleBase" id="RU362071"/>
    </source>
</evidence>
<feature type="transmembrane region" description="Helical" evidence="10">
    <location>
        <begin position="176"/>
        <end position="198"/>
    </location>
</feature>
<sequence length="254" mass="26389">MHFTLQLHFLEVLMLAAVRITAFLMLAPPFSHNSIPLRIKGMLGVALALTVTPKLAPDYVSPNTAGYLGLLVLELAAGACMGFMILLVFAAVQSAGNLIDLFGGFSMAQGFDPQSMVNGAQFARFFHFAALALLVASDGYQLVLAGVFTSFSAVPLGAGLALSGAAQFLAAAVPQMFVAAVQIAGPLLVVLVLADFGLGLLTRAAPALNAFAMGFPLKIFITLALAGTVFVVLPSIVSALVRDGLELLPAMVPR</sequence>
<keyword evidence="8 10" id="KW-0975">Bacterial flagellum</keyword>
<keyword evidence="4 10" id="KW-1003">Cell membrane</keyword>
<dbReference type="GO" id="GO:0005886">
    <property type="term" value="C:plasma membrane"/>
    <property type="evidence" value="ECO:0007669"/>
    <property type="project" value="UniProtKB-SubCell"/>
</dbReference>
<accession>A0A365YAH8</accession>
<gene>
    <name evidence="11" type="primary">fliR</name>
    <name evidence="11" type="ORF">C1H84_14970</name>
</gene>
<dbReference type="EMBL" id="POAF01000007">
    <property type="protein sequence ID" value="RBL99704.1"/>
    <property type="molecule type" value="Genomic_DNA"/>
</dbReference>
<dbReference type="InterPro" id="IPR002010">
    <property type="entry name" value="T3SS_IM_R"/>
</dbReference>
<keyword evidence="12" id="KW-1185">Reference proteome</keyword>
<evidence type="ECO:0000313" key="11">
    <source>
        <dbReference type="EMBL" id="RBL99704.1"/>
    </source>
</evidence>
<dbReference type="Proteomes" id="UP000252167">
    <property type="component" value="Unassembled WGS sequence"/>
</dbReference>
<evidence type="ECO:0000256" key="6">
    <source>
        <dbReference type="ARBA" id="ARBA00022989"/>
    </source>
</evidence>
<comment type="subcellular location">
    <subcellularLocation>
        <location evidence="10">Cell membrane</location>
        <topology evidence="10">Multi-pass membrane protein</topology>
    </subcellularLocation>
    <subcellularLocation>
        <location evidence="10">Bacterial flagellum basal body</location>
    </subcellularLocation>
</comment>
<keyword evidence="7 10" id="KW-0472">Membrane</keyword>
<dbReference type="Pfam" id="PF01311">
    <property type="entry name" value="Bac_export_1"/>
    <property type="match status" value="1"/>
</dbReference>
<feature type="transmembrane region" description="Helical" evidence="10">
    <location>
        <begin position="12"/>
        <end position="31"/>
    </location>
</feature>
<evidence type="ECO:0000256" key="3">
    <source>
        <dbReference type="ARBA" id="ARBA00021717"/>
    </source>
</evidence>
<evidence type="ECO:0000256" key="8">
    <source>
        <dbReference type="ARBA" id="ARBA00023143"/>
    </source>
</evidence>
<keyword evidence="11" id="KW-0966">Cell projection</keyword>
<evidence type="ECO:0000256" key="2">
    <source>
        <dbReference type="ARBA" id="ARBA00009772"/>
    </source>
</evidence>
<name>A0A365YAH8_9MICC</name>